<reference evidence="2 3" key="1">
    <citation type="journal article" date="2009" name="Proc. Natl. Acad. Sci. U.S.A.">
        <title>Characterizing a model human gut microbiota composed of members of its two dominant bacterial phyla.</title>
        <authorList>
            <person name="Mahowald M.A."/>
            <person name="Rey F.E."/>
            <person name="Seedorf H."/>
            <person name="Turnbaugh P.J."/>
            <person name="Fulton R.S."/>
            <person name="Wollam A."/>
            <person name="Shah N."/>
            <person name="Wang C."/>
            <person name="Magrini V."/>
            <person name="Wilson R.K."/>
            <person name="Cantarel B.L."/>
            <person name="Coutinho P.M."/>
            <person name="Henrissat B."/>
            <person name="Crock L.W."/>
            <person name="Russell A."/>
            <person name="Verberkmoes N.C."/>
            <person name="Hettich R.L."/>
            <person name="Gordon J.I."/>
        </authorList>
    </citation>
    <scope>NUCLEOTIDE SEQUENCE [LARGE SCALE GENOMIC DNA]</scope>
    <source>
        <strain evidence="3">ATCC 33656 / DSM 3377 / JCM 17463 / KCTC 5835 / LMG 30912 / VPI 0990</strain>
    </source>
</reference>
<feature type="transmembrane region" description="Helical" evidence="1">
    <location>
        <begin position="6"/>
        <end position="32"/>
    </location>
</feature>
<dbReference type="HOGENOM" id="CLU_2972690_0_0_9"/>
<evidence type="ECO:0000313" key="3">
    <source>
        <dbReference type="Proteomes" id="UP000001477"/>
    </source>
</evidence>
<dbReference type="KEGG" id="ere:EUBREC_0505"/>
<dbReference type="EMBL" id="CP001107">
    <property type="protein sequence ID" value="ACR74296.1"/>
    <property type="molecule type" value="Genomic_DNA"/>
</dbReference>
<keyword evidence="1" id="KW-0472">Membrane</keyword>
<organism evidence="2 3">
    <name type="scientific">Agathobacter rectalis (strain ATCC 33656 / DSM 3377 / JCM 17463 / KCTC 5835 / VPI 0990)</name>
    <name type="common">Eubacterium rectale</name>
    <dbReference type="NCBI Taxonomy" id="515619"/>
    <lineage>
        <taxon>Bacteria</taxon>
        <taxon>Bacillati</taxon>
        <taxon>Bacillota</taxon>
        <taxon>Clostridia</taxon>
        <taxon>Lachnospirales</taxon>
        <taxon>Lachnospiraceae</taxon>
        <taxon>Agathobacter</taxon>
    </lineage>
</organism>
<name>C4ZC06_AGARV</name>
<accession>C4ZC06</accession>
<evidence type="ECO:0000256" key="1">
    <source>
        <dbReference type="SAM" id="Phobius"/>
    </source>
</evidence>
<dbReference type="PaxDb" id="515619-EUBREC_0505"/>
<gene>
    <name evidence="2" type="ordered locus">EUBREC_0505</name>
</gene>
<dbReference type="Proteomes" id="UP000001477">
    <property type="component" value="Chromosome"/>
</dbReference>
<evidence type="ECO:0000313" key="2">
    <source>
        <dbReference type="EMBL" id="ACR74296.1"/>
    </source>
</evidence>
<keyword evidence="1" id="KW-0812">Transmembrane</keyword>
<proteinExistence type="predicted"/>
<keyword evidence="1" id="KW-1133">Transmembrane helix</keyword>
<protein>
    <submittedName>
        <fullName evidence="2">Uncharacterized protein</fullName>
    </submittedName>
</protein>
<sequence>MIFLLFFSYFAASLYIFELFIFELIIYLSVILSSGYRNLYPAMLYFLRHFFINYYDMI</sequence>
<dbReference type="AlphaFoldDB" id="C4ZC06"/>
<dbReference type="STRING" id="515619.EUBREC_0505"/>